<organism evidence="1 2">
    <name type="scientific">Scopulibacillus darangshiensis</name>
    <dbReference type="NCBI Taxonomy" id="442528"/>
    <lineage>
        <taxon>Bacteria</taxon>
        <taxon>Bacillati</taxon>
        <taxon>Bacillota</taxon>
        <taxon>Bacilli</taxon>
        <taxon>Bacillales</taxon>
        <taxon>Sporolactobacillaceae</taxon>
        <taxon>Scopulibacillus</taxon>
    </lineage>
</organism>
<evidence type="ECO:0000313" key="1">
    <source>
        <dbReference type="EMBL" id="TCP29253.1"/>
    </source>
</evidence>
<name>A0A4R2P3I1_9BACL</name>
<dbReference type="AlphaFoldDB" id="A0A4R2P3I1"/>
<accession>A0A4R2P3I1</accession>
<dbReference type="GO" id="GO:0005829">
    <property type="term" value="C:cytosol"/>
    <property type="evidence" value="ECO:0007669"/>
    <property type="project" value="TreeGrafter"/>
</dbReference>
<comment type="caution">
    <text evidence="1">The sequence shown here is derived from an EMBL/GenBank/DDBJ whole genome shotgun (WGS) entry which is preliminary data.</text>
</comment>
<sequence>MSIESNKQELTELIYQLADDDFIHAHRGSEWLGLAPHIEEDVAFSSINQDTMGHATMYYRILSELGEGKADDLSHLRKKEQFRNAIILEEKNGTGEYLDSPNYDWAFTVIRHLFYDVAKKIRLESLKQSSYEPLADAARKMLTEQYYHLLHWKIWFKQLMTSTEEARDRMETAIKRVWKDFGGVLTLGPHAEKMVSAGLIEDEAALRERFIDQIQELFNEVNYSIDNEPLMIRGDGRNGEHTEDLEHALKTLSEVYVSDPQATGW</sequence>
<dbReference type="Gene3D" id="1.20.1260.10">
    <property type="match status" value="1"/>
</dbReference>
<dbReference type="Proteomes" id="UP000295416">
    <property type="component" value="Unassembled WGS sequence"/>
</dbReference>
<dbReference type="PANTHER" id="PTHR30458">
    <property type="entry name" value="PHENYLACETIC ACID DEGRADATION PROTEIN PAA"/>
    <property type="match status" value="1"/>
</dbReference>
<dbReference type="NCBIfam" id="TIGR02158">
    <property type="entry name" value="PA_CoA_Oxy3"/>
    <property type="match status" value="1"/>
</dbReference>
<dbReference type="Pfam" id="PF05138">
    <property type="entry name" value="PaaA_PaaC"/>
    <property type="match status" value="1"/>
</dbReference>
<dbReference type="OrthoDB" id="9789947at2"/>
<dbReference type="InterPro" id="IPR052703">
    <property type="entry name" value="Aromatic_CoA_ox/epox"/>
</dbReference>
<dbReference type="SUPFAM" id="SSF47240">
    <property type="entry name" value="Ferritin-like"/>
    <property type="match status" value="1"/>
</dbReference>
<dbReference type="EMBL" id="SLXK01000011">
    <property type="protein sequence ID" value="TCP29253.1"/>
    <property type="molecule type" value="Genomic_DNA"/>
</dbReference>
<evidence type="ECO:0000313" key="2">
    <source>
        <dbReference type="Proteomes" id="UP000295416"/>
    </source>
</evidence>
<reference evidence="1 2" key="1">
    <citation type="submission" date="2019-03" db="EMBL/GenBank/DDBJ databases">
        <title>Genomic Encyclopedia of Type Strains, Phase IV (KMG-IV): sequencing the most valuable type-strain genomes for metagenomic binning, comparative biology and taxonomic classification.</title>
        <authorList>
            <person name="Goeker M."/>
        </authorList>
    </citation>
    <scope>NUCLEOTIDE SEQUENCE [LARGE SCALE GENOMIC DNA]</scope>
    <source>
        <strain evidence="1 2">DSM 19377</strain>
    </source>
</reference>
<dbReference type="GO" id="GO:0010124">
    <property type="term" value="P:phenylacetate catabolic process"/>
    <property type="evidence" value="ECO:0007669"/>
    <property type="project" value="InterPro"/>
</dbReference>
<dbReference type="InterPro" id="IPR007814">
    <property type="entry name" value="PaaA_PaaC"/>
</dbReference>
<dbReference type="RefSeq" id="WP_132745910.1">
    <property type="nucleotide sequence ID" value="NZ_SLXK01000011.1"/>
</dbReference>
<dbReference type="PIRSF" id="PIRSF037834">
    <property type="entry name" value="PA_CoA_Oase3"/>
    <property type="match status" value="1"/>
</dbReference>
<keyword evidence="2" id="KW-1185">Reference proteome</keyword>
<dbReference type="PANTHER" id="PTHR30458:SF0">
    <property type="entry name" value="1,2-PHENYLACETYL-COA EPOXIDASE, SUBUNIT C"/>
    <property type="match status" value="1"/>
</dbReference>
<protein>
    <submittedName>
        <fullName evidence="1">Ring-1,2-phenylacetyl-CoA epoxidase subunit PaaC</fullName>
    </submittedName>
</protein>
<proteinExistence type="predicted"/>
<dbReference type="InterPro" id="IPR011882">
    <property type="entry name" value="PaaC"/>
</dbReference>
<dbReference type="InterPro" id="IPR009078">
    <property type="entry name" value="Ferritin-like_SF"/>
</dbReference>
<gene>
    <name evidence="1" type="ORF">EV207_11153</name>
</gene>
<dbReference type="InterPro" id="IPR012347">
    <property type="entry name" value="Ferritin-like"/>
</dbReference>